<proteinExistence type="predicted"/>
<name>A0ABW5LU61_9FLAO</name>
<protein>
    <submittedName>
        <fullName evidence="2">Uncharacterized protein</fullName>
    </submittedName>
</protein>
<feature type="transmembrane region" description="Helical" evidence="1">
    <location>
        <begin position="88"/>
        <end position="112"/>
    </location>
</feature>
<evidence type="ECO:0000313" key="3">
    <source>
        <dbReference type="Proteomes" id="UP001597508"/>
    </source>
</evidence>
<keyword evidence="3" id="KW-1185">Reference proteome</keyword>
<feature type="transmembrane region" description="Helical" evidence="1">
    <location>
        <begin position="47"/>
        <end position="67"/>
    </location>
</feature>
<accession>A0ABW5LU61</accession>
<organism evidence="2 3">
    <name type="scientific">Pseudotenacibaculum haliotis</name>
    <dbReference type="NCBI Taxonomy" id="1862138"/>
    <lineage>
        <taxon>Bacteria</taxon>
        <taxon>Pseudomonadati</taxon>
        <taxon>Bacteroidota</taxon>
        <taxon>Flavobacteriia</taxon>
        <taxon>Flavobacteriales</taxon>
        <taxon>Flavobacteriaceae</taxon>
        <taxon>Pseudotenacibaculum</taxon>
    </lineage>
</organism>
<keyword evidence="1" id="KW-0812">Transmembrane</keyword>
<reference evidence="3" key="1">
    <citation type="journal article" date="2019" name="Int. J. Syst. Evol. Microbiol.">
        <title>The Global Catalogue of Microorganisms (GCM) 10K type strain sequencing project: providing services to taxonomists for standard genome sequencing and annotation.</title>
        <authorList>
            <consortium name="The Broad Institute Genomics Platform"/>
            <consortium name="The Broad Institute Genome Sequencing Center for Infectious Disease"/>
            <person name="Wu L."/>
            <person name="Ma J."/>
        </authorList>
    </citation>
    <scope>NUCLEOTIDE SEQUENCE [LARGE SCALE GENOMIC DNA]</scope>
    <source>
        <strain evidence="3">KCTC 52127</strain>
    </source>
</reference>
<dbReference type="Proteomes" id="UP001597508">
    <property type="component" value="Unassembled WGS sequence"/>
</dbReference>
<keyword evidence="1" id="KW-1133">Transmembrane helix</keyword>
<dbReference type="RefSeq" id="WP_379666336.1">
    <property type="nucleotide sequence ID" value="NZ_JBHULH010000004.1"/>
</dbReference>
<gene>
    <name evidence="2" type="ORF">ACFSRZ_09600</name>
</gene>
<comment type="caution">
    <text evidence="2">The sequence shown here is derived from an EMBL/GenBank/DDBJ whole genome shotgun (WGS) entry which is preliminary data.</text>
</comment>
<dbReference type="EMBL" id="JBHULH010000004">
    <property type="protein sequence ID" value="MFD2567626.1"/>
    <property type="molecule type" value="Genomic_DNA"/>
</dbReference>
<keyword evidence="1" id="KW-0472">Membrane</keyword>
<evidence type="ECO:0000256" key="1">
    <source>
        <dbReference type="SAM" id="Phobius"/>
    </source>
</evidence>
<evidence type="ECO:0000313" key="2">
    <source>
        <dbReference type="EMBL" id="MFD2567626.1"/>
    </source>
</evidence>
<sequence length="751" mass="89277">MDFLTLCVTFISLLLGISYPILTQITSEDKYSSEAILDLFENSPIKKYFKVNLIVSLCLTLLAYLDLPPLLFFNIGWLDDLIGFSAKILLISFTILLIINFFRLINLIQIFYRTSRLIDYLYKLRGKVTNQNDFISFEGMTDILFWTIQNQNLKVALRVSEYFYEVFHQYRENWKKDKDENKEGLIYPELFYNMIYHTIEENIKNDHSNFKFIEARTSGLTWLLGEFDTPKISERTYSWLWRNIVLEAENDRFDLIFMHWSSAHQYFQMNLEHLTPEYDSSGEELTIKNQSSLDERIKDRERFLEFHYALGGLLLFKNKIEFIKKLFNYTTSQPPDYYLLPIHMNQVFNMFFKFFDPYERNFPWITRKYYFPGLDGIGAQRVIKNWICQYIAILYLRQFNIQTFYGVEFQVENPVFPDDISEKRYWIENIKYFKEIIIAKTDDQNLIDILGFSLTHNYKERLNEIEEKLKDDFNTTEMTAVPEDDKVNLFYTTIKKFLDPIFKTLALIKNDNEEIEEEKSKVYFIRGQSNLTSKGSFTENGITNLNFHSFLPEIILDKIKKNLSSIFFVNTSEHYYVNQEDTFKAIDNLKINSDEHIIILFGIINFSYYINNLNIGNLKKDSYKGIKIIHIPTSVKNVGTSFFVLKKAHLPWINFSKIDDEYLKLYELVHLDSDYNIYGTVSDLNTNDSLRELIIKEGKDTEADLKKHVYQGINFKTKLKFDKKIKLVRIEVKGRLHNLRKTNNPNEIRKL</sequence>